<name>A0A328WYV1_9FLAO</name>
<sequence length="194" mass="22502">MKITFKIVFFIFFFSCNSKNEEQQKTTIESKIQKNEIDSTKVDSIGKDSIENEVKSNTKVIVLQCSNGYGHNDFNRTIESEISRKEGFTIVPFPNKKLLGVTFQGVYDKKYCIPIIEKLDVDYIIMTRFLGNIKEGSEPIHENFIWGYEIKILNVKNMNQKISIRKDNLEAYQDIIADIERNGTNLLNDIENLK</sequence>
<dbReference type="Proteomes" id="UP000249518">
    <property type="component" value="Unassembled WGS sequence"/>
</dbReference>
<gene>
    <name evidence="1" type="ORF">B0I10_10347</name>
</gene>
<dbReference type="EMBL" id="QLSV01000003">
    <property type="protein sequence ID" value="RAR49627.1"/>
    <property type="molecule type" value="Genomic_DNA"/>
</dbReference>
<dbReference type="OrthoDB" id="1434241at2"/>
<accession>A0A328WYV1</accession>
<dbReference type="RefSeq" id="WP_112085074.1">
    <property type="nucleotide sequence ID" value="NZ_QLSV01000003.1"/>
</dbReference>
<evidence type="ECO:0000313" key="1">
    <source>
        <dbReference type="EMBL" id="RAR49627.1"/>
    </source>
</evidence>
<keyword evidence="2" id="KW-1185">Reference proteome</keyword>
<organism evidence="1 2">
    <name type="scientific">Flavobacterium lacus</name>
    <dbReference type="NCBI Taxonomy" id="1353778"/>
    <lineage>
        <taxon>Bacteria</taxon>
        <taxon>Pseudomonadati</taxon>
        <taxon>Bacteroidota</taxon>
        <taxon>Flavobacteriia</taxon>
        <taxon>Flavobacteriales</taxon>
        <taxon>Flavobacteriaceae</taxon>
        <taxon>Flavobacterium</taxon>
    </lineage>
</organism>
<comment type="caution">
    <text evidence="1">The sequence shown here is derived from an EMBL/GenBank/DDBJ whole genome shotgun (WGS) entry which is preliminary data.</text>
</comment>
<dbReference type="AlphaFoldDB" id="A0A328WYV1"/>
<protein>
    <submittedName>
        <fullName evidence="1">Uncharacterized protein</fullName>
    </submittedName>
</protein>
<proteinExistence type="predicted"/>
<evidence type="ECO:0000313" key="2">
    <source>
        <dbReference type="Proteomes" id="UP000249518"/>
    </source>
</evidence>
<reference evidence="1 2" key="1">
    <citation type="submission" date="2018-06" db="EMBL/GenBank/DDBJ databases">
        <title>Genomic Encyclopedia of Type Strains, Phase III (KMG-III): the genomes of soil and plant-associated and newly described type strains.</title>
        <authorList>
            <person name="Whitman W."/>
        </authorList>
    </citation>
    <scope>NUCLEOTIDE SEQUENCE [LARGE SCALE GENOMIC DNA]</scope>
    <source>
        <strain evidence="1 2">CGMCC 1.12504</strain>
    </source>
</reference>